<evidence type="ECO:0000313" key="15">
    <source>
        <dbReference type="Proteomes" id="UP000823937"/>
    </source>
</evidence>
<sequence>MTIAHNISIHPVFIFLFIISIFTGMFVQFFIVSMIVCIHELGHVIAAKYYKWDIPTVSFHFFGGVMETTEWMNRPINECMIVTIAGPIQHAFIFLFLNIVALFPIVPASLLLEIHYFNLLLCVFNLLPIMPLDGGRMLFYIVLKKLPYYFSYQLIVIFSLFLLAFLYVMYYYMYNFHLTVLLLTIFLFLENVRIFQERHFQFLRFLMQKKRINERRKVIYCQREDHIKKLIKNLYKEKQTQFHIIDETIVGEREIRDAFFDSRGYHMTIYQWLKIKR</sequence>
<evidence type="ECO:0000256" key="4">
    <source>
        <dbReference type="ARBA" id="ARBA00022670"/>
    </source>
</evidence>
<dbReference type="InterPro" id="IPR008915">
    <property type="entry name" value="Peptidase_M50"/>
</dbReference>
<feature type="domain" description="Peptidase M50" evidence="13">
    <location>
        <begin position="112"/>
        <end position="161"/>
    </location>
</feature>
<gene>
    <name evidence="14" type="ORF">H9895_10220</name>
</gene>
<evidence type="ECO:0000256" key="2">
    <source>
        <dbReference type="ARBA" id="ARBA00004141"/>
    </source>
</evidence>
<proteinExistence type="inferred from homology"/>
<keyword evidence="5 12" id="KW-0812">Transmembrane</keyword>
<protein>
    <recommendedName>
        <fullName evidence="13">Peptidase M50 domain-containing protein</fullName>
    </recommendedName>
</protein>
<keyword evidence="11 12" id="KW-0472">Membrane</keyword>
<keyword evidence="8" id="KW-0862">Zinc</keyword>
<organism evidence="14 15">
    <name type="scientific">Candidatus Pseudogracilibacillus intestinigallinarum</name>
    <dbReference type="NCBI Taxonomy" id="2838742"/>
    <lineage>
        <taxon>Bacteria</taxon>
        <taxon>Bacillati</taxon>
        <taxon>Bacillota</taxon>
        <taxon>Bacilli</taxon>
        <taxon>Bacillales</taxon>
        <taxon>Bacillaceae</taxon>
        <taxon>Pseudogracilibacillus</taxon>
    </lineage>
</organism>
<evidence type="ECO:0000256" key="8">
    <source>
        <dbReference type="ARBA" id="ARBA00022833"/>
    </source>
</evidence>
<reference evidence="14" key="1">
    <citation type="journal article" date="2021" name="PeerJ">
        <title>Extensive microbial diversity within the chicken gut microbiome revealed by metagenomics and culture.</title>
        <authorList>
            <person name="Gilroy R."/>
            <person name="Ravi A."/>
            <person name="Getino M."/>
            <person name="Pursley I."/>
            <person name="Horton D.L."/>
            <person name="Alikhan N.F."/>
            <person name="Baker D."/>
            <person name="Gharbi K."/>
            <person name="Hall N."/>
            <person name="Watson M."/>
            <person name="Adriaenssens E.M."/>
            <person name="Foster-Nyarko E."/>
            <person name="Jarju S."/>
            <person name="Secka A."/>
            <person name="Antonio M."/>
            <person name="Oren A."/>
            <person name="Chaudhuri R.R."/>
            <person name="La Ragione R."/>
            <person name="Hildebrand F."/>
            <person name="Pallen M.J."/>
        </authorList>
    </citation>
    <scope>NUCLEOTIDE SEQUENCE</scope>
    <source>
        <strain evidence="14">CHK169-2315</strain>
    </source>
</reference>
<evidence type="ECO:0000259" key="13">
    <source>
        <dbReference type="Pfam" id="PF02163"/>
    </source>
</evidence>
<keyword evidence="10" id="KW-0482">Metalloprotease</keyword>
<dbReference type="GO" id="GO:0006508">
    <property type="term" value="P:proteolysis"/>
    <property type="evidence" value="ECO:0007669"/>
    <property type="project" value="UniProtKB-KW"/>
</dbReference>
<dbReference type="Pfam" id="PF02163">
    <property type="entry name" value="Peptidase_M50"/>
    <property type="match status" value="2"/>
</dbReference>
<feature type="transmembrane region" description="Helical" evidence="12">
    <location>
        <begin position="91"/>
        <end position="110"/>
    </location>
</feature>
<accession>A0A9D1TKF9</accession>
<dbReference type="GO" id="GO:0016020">
    <property type="term" value="C:membrane"/>
    <property type="evidence" value="ECO:0007669"/>
    <property type="project" value="UniProtKB-SubCell"/>
</dbReference>
<comment type="cofactor">
    <cofactor evidence="1">
        <name>Zn(2+)</name>
        <dbReference type="ChEBI" id="CHEBI:29105"/>
    </cofactor>
</comment>
<dbReference type="PANTHER" id="PTHR39188">
    <property type="entry name" value="MEMBRANE-ASSOCIATED ZINC METALLOPROTEASE M50B"/>
    <property type="match status" value="1"/>
</dbReference>
<keyword evidence="6" id="KW-0479">Metal-binding</keyword>
<dbReference type="GO" id="GO:0046872">
    <property type="term" value="F:metal ion binding"/>
    <property type="evidence" value="ECO:0007669"/>
    <property type="project" value="UniProtKB-KW"/>
</dbReference>
<feature type="transmembrane region" description="Helical" evidence="12">
    <location>
        <begin position="12"/>
        <end position="38"/>
    </location>
</feature>
<comment type="subcellular location">
    <subcellularLocation>
        <location evidence="2">Membrane</location>
        <topology evidence="2">Multi-pass membrane protein</topology>
    </subcellularLocation>
</comment>
<dbReference type="EMBL" id="DXHX01000144">
    <property type="protein sequence ID" value="HIV75444.1"/>
    <property type="molecule type" value="Genomic_DNA"/>
</dbReference>
<dbReference type="PANTHER" id="PTHR39188:SF3">
    <property type="entry name" value="STAGE IV SPORULATION PROTEIN FB"/>
    <property type="match status" value="1"/>
</dbReference>
<evidence type="ECO:0000256" key="11">
    <source>
        <dbReference type="ARBA" id="ARBA00023136"/>
    </source>
</evidence>
<evidence type="ECO:0000256" key="9">
    <source>
        <dbReference type="ARBA" id="ARBA00022989"/>
    </source>
</evidence>
<keyword evidence="4" id="KW-0645">Protease</keyword>
<evidence type="ECO:0000313" key="14">
    <source>
        <dbReference type="EMBL" id="HIV75444.1"/>
    </source>
</evidence>
<feature type="transmembrane region" description="Helical" evidence="12">
    <location>
        <begin position="146"/>
        <end position="170"/>
    </location>
</feature>
<feature type="domain" description="Peptidase M50" evidence="13">
    <location>
        <begin position="30"/>
        <end position="101"/>
    </location>
</feature>
<dbReference type="AlphaFoldDB" id="A0A9D1TKF9"/>
<comment type="similarity">
    <text evidence="3">Belongs to the peptidase M50B family.</text>
</comment>
<evidence type="ECO:0000256" key="7">
    <source>
        <dbReference type="ARBA" id="ARBA00022801"/>
    </source>
</evidence>
<evidence type="ECO:0000256" key="1">
    <source>
        <dbReference type="ARBA" id="ARBA00001947"/>
    </source>
</evidence>
<evidence type="ECO:0000256" key="10">
    <source>
        <dbReference type="ARBA" id="ARBA00023049"/>
    </source>
</evidence>
<dbReference type="GO" id="GO:0008237">
    <property type="term" value="F:metallopeptidase activity"/>
    <property type="evidence" value="ECO:0007669"/>
    <property type="project" value="UniProtKB-KW"/>
</dbReference>
<evidence type="ECO:0000256" key="3">
    <source>
        <dbReference type="ARBA" id="ARBA00007931"/>
    </source>
</evidence>
<dbReference type="Proteomes" id="UP000823937">
    <property type="component" value="Unassembled WGS sequence"/>
</dbReference>
<name>A0A9D1TKF9_9BACI</name>
<feature type="transmembrane region" description="Helical" evidence="12">
    <location>
        <begin position="176"/>
        <end position="195"/>
    </location>
</feature>
<keyword evidence="7" id="KW-0378">Hydrolase</keyword>
<evidence type="ECO:0000256" key="5">
    <source>
        <dbReference type="ARBA" id="ARBA00022692"/>
    </source>
</evidence>
<reference evidence="14" key="2">
    <citation type="submission" date="2021-04" db="EMBL/GenBank/DDBJ databases">
        <authorList>
            <person name="Gilroy R."/>
        </authorList>
    </citation>
    <scope>NUCLEOTIDE SEQUENCE</scope>
    <source>
        <strain evidence="14">CHK169-2315</strain>
    </source>
</reference>
<comment type="caution">
    <text evidence="14">The sequence shown here is derived from an EMBL/GenBank/DDBJ whole genome shotgun (WGS) entry which is preliminary data.</text>
</comment>
<evidence type="ECO:0000256" key="12">
    <source>
        <dbReference type="SAM" id="Phobius"/>
    </source>
</evidence>
<evidence type="ECO:0000256" key="6">
    <source>
        <dbReference type="ARBA" id="ARBA00022723"/>
    </source>
</evidence>
<keyword evidence="9 12" id="KW-1133">Transmembrane helix</keyword>
<feature type="transmembrane region" description="Helical" evidence="12">
    <location>
        <begin position="116"/>
        <end position="134"/>
    </location>
</feature>